<dbReference type="AlphaFoldDB" id="A0A2S0KIW4"/>
<name>A0A2S0KIW4_9ACTN</name>
<dbReference type="EMBL" id="CP027433">
    <property type="protein sequence ID" value="AVM01620.1"/>
    <property type="molecule type" value="Genomic_DNA"/>
</dbReference>
<dbReference type="Proteomes" id="UP000239814">
    <property type="component" value="Chromosome"/>
</dbReference>
<proteinExistence type="predicted"/>
<dbReference type="RefSeq" id="WP_105943324.1">
    <property type="nucleotide sequence ID" value="NZ_CP027433.1"/>
</dbReference>
<sequence>MTESDTVESWARSIGFSAPREFKGTNTRVGPDDRARYAGLYLLSFKNGDYYLGESVDIRSRMAGHRAKWGDEIASVQVRRRNLSKPALRRLEKELIHELNRRIPTGCRNITHASVSAGVDELADFLTKDEQDQWMRDPRAFNASDTTELKPMTEAQAVKYSTSARRFSELPTAAELTGLLRTYLENCVPAPRRTEFQSWNVSAWSYGGRRAFCVSIGKMESLVAFPDGSGFIVIRKSDLLQSTTAREFKRRFRGAVMTSRIYDDAGEDTVMLEGRSARAFADLLHDPVVQRAAARLVLDVMRKHPSVYTRYHCPQLVEKAYSEFSRPAPEDGIAVPTDEQHAAPVTLMSADRSSDADSPPAAAVGEAPPDDVVVTWFVNAGPAKTGKNTLGDFLANGEWRMDREARYEFDVQDMLPGERIFVRKRYNTKHAPFDTRGRLVSAMDLLLSGTIVSNPGDGCSVKVDWSHGFRSRTWYFYTNQDAVWAIPHGRHSWSDRLLDFALNDAEQDLDFWRNAHYWRERFGDTPVG</sequence>
<evidence type="ECO:0000313" key="1">
    <source>
        <dbReference type="EMBL" id="AVM01620.1"/>
    </source>
</evidence>
<dbReference type="KEGG" id="git:C6V83_16525"/>
<keyword evidence="2" id="KW-1185">Reference proteome</keyword>
<accession>A0A2S0KIW4</accession>
<gene>
    <name evidence="1" type="ORF">C6V83_16525</name>
</gene>
<protein>
    <recommendedName>
        <fullName evidence="3">GIY-YIG domain-containing protein</fullName>
    </recommendedName>
</protein>
<dbReference type="CDD" id="cd00719">
    <property type="entry name" value="GIY-YIG_SF"/>
    <property type="match status" value="1"/>
</dbReference>
<evidence type="ECO:0000313" key="2">
    <source>
        <dbReference type="Proteomes" id="UP000239814"/>
    </source>
</evidence>
<dbReference type="OrthoDB" id="138787at2"/>
<evidence type="ECO:0008006" key="3">
    <source>
        <dbReference type="Google" id="ProtNLM"/>
    </source>
</evidence>
<reference evidence="1 2" key="1">
    <citation type="submission" date="2018-03" db="EMBL/GenBank/DDBJ databases">
        <title>Characteristics and genome of n-alkane degrading marine bacteria Gordonia iterans isolated from crude oil contaminated in Tae-an, South Korea.</title>
        <authorList>
            <person name="Lee S.-S."/>
            <person name="Kim H."/>
        </authorList>
    </citation>
    <scope>NUCLEOTIDE SEQUENCE [LARGE SCALE GENOMIC DNA]</scope>
    <source>
        <strain evidence="1 2">Co17</strain>
    </source>
</reference>
<organism evidence="1 2">
    <name type="scientific">Gordonia iterans</name>
    <dbReference type="NCBI Taxonomy" id="1004901"/>
    <lineage>
        <taxon>Bacteria</taxon>
        <taxon>Bacillati</taxon>
        <taxon>Actinomycetota</taxon>
        <taxon>Actinomycetes</taxon>
        <taxon>Mycobacteriales</taxon>
        <taxon>Gordoniaceae</taxon>
        <taxon>Gordonia</taxon>
    </lineage>
</organism>